<accession>A0A376F2S8</accession>
<dbReference type="RefSeq" id="WP_059347881.1">
    <property type="nucleotide sequence ID" value="NZ_CP011864.1"/>
</dbReference>
<dbReference type="AlphaFoldDB" id="A0A376F2S8"/>
<organism evidence="1 2">
    <name type="scientific">Enterobacter asburiae</name>
    <dbReference type="NCBI Taxonomy" id="61645"/>
    <lineage>
        <taxon>Bacteria</taxon>
        <taxon>Pseudomonadati</taxon>
        <taxon>Pseudomonadota</taxon>
        <taxon>Gammaproteobacteria</taxon>
        <taxon>Enterobacterales</taxon>
        <taxon>Enterobacteriaceae</taxon>
        <taxon>Enterobacter</taxon>
        <taxon>Enterobacter cloacae complex</taxon>
    </lineage>
</organism>
<evidence type="ECO:0000313" key="2">
    <source>
        <dbReference type="Proteomes" id="UP000255163"/>
    </source>
</evidence>
<name>A0A376F2S8_ENTAS</name>
<evidence type="ECO:0000313" key="1">
    <source>
        <dbReference type="EMBL" id="STD17596.1"/>
    </source>
</evidence>
<dbReference type="EMBL" id="UFYI01000005">
    <property type="protein sequence ID" value="STD17596.1"/>
    <property type="molecule type" value="Genomic_DNA"/>
</dbReference>
<gene>
    <name evidence="1" type="ORF">NCTC12123_00111</name>
</gene>
<proteinExistence type="predicted"/>
<protein>
    <submittedName>
        <fullName evidence="1">Uncharacterized protein</fullName>
    </submittedName>
</protein>
<dbReference type="Proteomes" id="UP000255163">
    <property type="component" value="Unassembled WGS sequence"/>
</dbReference>
<reference evidence="1 2" key="1">
    <citation type="submission" date="2018-06" db="EMBL/GenBank/DDBJ databases">
        <authorList>
            <consortium name="Pathogen Informatics"/>
            <person name="Doyle S."/>
        </authorList>
    </citation>
    <scope>NUCLEOTIDE SEQUENCE [LARGE SCALE GENOMIC DNA]</scope>
    <source>
        <strain evidence="1 2">NCTC12123</strain>
    </source>
</reference>
<sequence length="160" mass="18238">MNIKINDGITGEILVLNQTTFNNDVDTIQLRMTPEFLALIKRHCSGAIDVSISALLDYGIKKILDENISISIQQIEKEIVIESVKRDSSIIPFTTVNYRASRKDTRPVFVRLCKDLKYRLKEISPTKYTLSAIGIIKYSIDTLLKNNQCLIIKSEVVYEK</sequence>